<dbReference type="Gene3D" id="1.10.10.60">
    <property type="entry name" value="Homeodomain-like"/>
    <property type="match status" value="1"/>
</dbReference>
<proteinExistence type="predicted"/>
<dbReference type="AlphaFoldDB" id="A0A9E5JTU4"/>
<dbReference type="Pfam" id="PF12833">
    <property type="entry name" value="HTH_18"/>
    <property type="match status" value="1"/>
</dbReference>
<reference evidence="5" key="1">
    <citation type="submission" date="2020-03" db="EMBL/GenBank/DDBJ databases">
        <authorList>
            <person name="Guo F."/>
        </authorList>
    </citation>
    <scope>NUCLEOTIDE SEQUENCE</scope>
    <source>
        <strain evidence="5">JCM 30134</strain>
    </source>
</reference>
<name>A0A9E5JTU4_9GAMM</name>
<feature type="domain" description="HTH araC/xylS-type" evidence="4">
    <location>
        <begin position="1"/>
        <end position="56"/>
    </location>
</feature>
<dbReference type="PANTHER" id="PTHR47894:SF1">
    <property type="entry name" value="HTH-TYPE TRANSCRIPTIONAL REGULATOR VQSM"/>
    <property type="match status" value="1"/>
</dbReference>
<keyword evidence="2" id="KW-0238">DNA-binding</keyword>
<organism evidence="5 6">
    <name type="scientific">Pseudomaricurvus hydrocarbonicus</name>
    <dbReference type="NCBI Taxonomy" id="1470433"/>
    <lineage>
        <taxon>Bacteria</taxon>
        <taxon>Pseudomonadati</taxon>
        <taxon>Pseudomonadota</taxon>
        <taxon>Gammaproteobacteria</taxon>
        <taxon>Cellvibrionales</taxon>
        <taxon>Cellvibrionaceae</taxon>
        <taxon>Pseudomaricurvus</taxon>
    </lineage>
</organism>
<protein>
    <submittedName>
        <fullName evidence="5">Helix-turn-helix domain-containing protein</fullName>
    </submittedName>
</protein>
<dbReference type="PRINTS" id="PR00032">
    <property type="entry name" value="HTHARAC"/>
</dbReference>
<dbReference type="InterPro" id="IPR018060">
    <property type="entry name" value="HTH_AraC"/>
</dbReference>
<dbReference type="InterPro" id="IPR020449">
    <property type="entry name" value="Tscrpt_reg_AraC-type_HTH"/>
</dbReference>
<accession>A0A9E5JTU4</accession>
<keyword evidence="1" id="KW-0805">Transcription regulation</keyword>
<evidence type="ECO:0000313" key="6">
    <source>
        <dbReference type="Proteomes" id="UP000787472"/>
    </source>
</evidence>
<dbReference type="GO" id="GO:0000976">
    <property type="term" value="F:transcription cis-regulatory region binding"/>
    <property type="evidence" value="ECO:0007669"/>
    <property type="project" value="TreeGrafter"/>
</dbReference>
<dbReference type="GO" id="GO:0003700">
    <property type="term" value="F:DNA-binding transcription factor activity"/>
    <property type="evidence" value="ECO:0007669"/>
    <property type="project" value="InterPro"/>
</dbReference>
<dbReference type="PROSITE" id="PS01124">
    <property type="entry name" value="HTH_ARAC_FAMILY_2"/>
    <property type="match status" value="1"/>
</dbReference>
<comment type="caution">
    <text evidence="5">The sequence shown here is derived from an EMBL/GenBank/DDBJ whole genome shotgun (WGS) entry which is preliminary data.</text>
</comment>
<dbReference type="InterPro" id="IPR009057">
    <property type="entry name" value="Homeodomain-like_sf"/>
</dbReference>
<evidence type="ECO:0000256" key="2">
    <source>
        <dbReference type="ARBA" id="ARBA00023125"/>
    </source>
</evidence>
<dbReference type="SUPFAM" id="SSF46689">
    <property type="entry name" value="Homeodomain-like"/>
    <property type="match status" value="1"/>
</dbReference>
<keyword evidence="3" id="KW-0804">Transcription</keyword>
<gene>
    <name evidence="5" type="ORF">G8770_14325</name>
</gene>
<dbReference type="GO" id="GO:0005829">
    <property type="term" value="C:cytosol"/>
    <property type="evidence" value="ECO:0007669"/>
    <property type="project" value="TreeGrafter"/>
</dbReference>
<dbReference type="Proteomes" id="UP000787472">
    <property type="component" value="Unassembled WGS sequence"/>
</dbReference>
<keyword evidence="6" id="KW-1185">Reference proteome</keyword>
<evidence type="ECO:0000313" key="5">
    <source>
        <dbReference type="EMBL" id="NHO66723.1"/>
    </source>
</evidence>
<evidence type="ECO:0000256" key="1">
    <source>
        <dbReference type="ARBA" id="ARBA00023015"/>
    </source>
</evidence>
<dbReference type="EMBL" id="JAAONZ010000011">
    <property type="protein sequence ID" value="NHO66723.1"/>
    <property type="molecule type" value="Genomic_DNA"/>
</dbReference>
<sequence>MDLKNQLRRDIAIRCLVQSSDSIEKISSHTGFSEASTFIREFKKWTGVTPHTYRKCARK</sequence>
<evidence type="ECO:0000259" key="4">
    <source>
        <dbReference type="PROSITE" id="PS01124"/>
    </source>
</evidence>
<dbReference type="PANTHER" id="PTHR47894">
    <property type="entry name" value="HTH-TYPE TRANSCRIPTIONAL REGULATOR GADX"/>
    <property type="match status" value="1"/>
</dbReference>
<evidence type="ECO:0000256" key="3">
    <source>
        <dbReference type="ARBA" id="ARBA00023163"/>
    </source>
</evidence>